<dbReference type="AlphaFoldDB" id="A0A9P0DKM5"/>
<dbReference type="PANTHER" id="PTHR39069">
    <property type="entry name" value="ECDYSONE-INDUCIBLE GENE E1, ISOFORM A"/>
    <property type="match status" value="1"/>
</dbReference>
<reference evidence="3" key="2">
    <citation type="submission" date="2022-10" db="EMBL/GenBank/DDBJ databases">
        <authorList>
            <consortium name="ENA_rothamsted_submissions"/>
            <consortium name="culmorum"/>
            <person name="King R."/>
        </authorList>
    </citation>
    <scope>NUCLEOTIDE SEQUENCE</scope>
</reference>
<keyword evidence="4" id="KW-1185">Reference proteome</keyword>
<evidence type="ECO:0000313" key="4">
    <source>
        <dbReference type="Proteomes" id="UP001153737"/>
    </source>
</evidence>
<dbReference type="Pfam" id="PF01683">
    <property type="entry name" value="EB"/>
    <property type="match status" value="2"/>
</dbReference>
<organism evidence="3 4">
    <name type="scientific">Phaedon cochleariae</name>
    <name type="common">Mustard beetle</name>
    <dbReference type="NCBI Taxonomy" id="80249"/>
    <lineage>
        <taxon>Eukaryota</taxon>
        <taxon>Metazoa</taxon>
        <taxon>Ecdysozoa</taxon>
        <taxon>Arthropoda</taxon>
        <taxon>Hexapoda</taxon>
        <taxon>Insecta</taxon>
        <taxon>Pterygota</taxon>
        <taxon>Neoptera</taxon>
        <taxon>Endopterygota</taxon>
        <taxon>Coleoptera</taxon>
        <taxon>Polyphaga</taxon>
        <taxon>Cucujiformia</taxon>
        <taxon>Chrysomeloidea</taxon>
        <taxon>Chrysomelidae</taxon>
        <taxon>Chrysomelinae</taxon>
        <taxon>Chrysomelini</taxon>
        <taxon>Phaedon</taxon>
    </lineage>
</organism>
<evidence type="ECO:0000256" key="1">
    <source>
        <dbReference type="SAM" id="SignalP"/>
    </source>
</evidence>
<dbReference type="InterPro" id="IPR006149">
    <property type="entry name" value="EB_dom"/>
</dbReference>
<dbReference type="EMBL" id="OU896720">
    <property type="protein sequence ID" value="CAH1153780.1"/>
    <property type="molecule type" value="Genomic_DNA"/>
</dbReference>
<dbReference type="Proteomes" id="UP001153737">
    <property type="component" value="Chromosome 14"/>
</dbReference>
<feature type="signal peptide" evidence="1">
    <location>
        <begin position="1"/>
        <end position="21"/>
    </location>
</feature>
<protein>
    <recommendedName>
        <fullName evidence="2">EGF-like domain-containing protein</fullName>
    </recommendedName>
</protein>
<evidence type="ECO:0000259" key="2">
    <source>
        <dbReference type="PROSITE" id="PS01186"/>
    </source>
</evidence>
<proteinExistence type="predicted"/>
<evidence type="ECO:0000313" key="3">
    <source>
        <dbReference type="EMBL" id="CAH1153780.1"/>
    </source>
</evidence>
<reference evidence="3" key="1">
    <citation type="submission" date="2022-01" db="EMBL/GenBank/DDBJ databases">
        <authorList>
            <person name="King R."/>
        </authorList>
    </citation>
    <scope>NUCLEOTIDE SEQUENCE</scope>
</reference>
<dbReference type="PANTHER" id="PTHR39069:SF8">
    <property type="entry name" value="FI17111P1"/>
    <property type="match status" value="1"/>
</dbReference>
<accession>A0A9P0DKM5</accession>
<feature type="domain" description="EGF-like" evidence="2">
    <location>
        <begin position="499"/>
        <end position="512"/>
    </location>
</feature>
<dbReference type="OrthoDB" id="504708at2759"/>
<dbReference type="PROSITE" id="PS01186">
    <property type="entry name" value="EGF_2"/>
    <property type="match status" value="1"/>
</dbReference>
<feature type="chain" id="PRO_5040182809" description="EGF-like domain-containing protein" evidence="1">
    <location>
        <begin position="22"/>
        <end position="582"/>
    </location>
</feature>
<dbReference type="InterPro" id="IPR000742">
    <property type="entry name" value="EGF"/>
</dbReference>
<name>A0A9P0DKM5_PHACE</name>
<keyword evidence="1" id="KW-0732">Signal</keyword>
<gene>
    <name evidence="3" type="ORF">PHAECO_LOCUS4081</name>
</gene>
<sequence>MKMKIFKFSSLFLLLAVTGLGEFQEISGSCNKNSDCATKNAICIDGQCTCDNISYNGTGCLPYVTMYKEYCEEQKQCEWLGHNSDCIENHCICRENYLWYQGSCQPSAEKGTSCKSNTDCNSPHDILSLQCDSDKSSCVCADDYYDRKYDCRKKSSEGNACALDIDCQSPTLTCTLGICSVIKQTVEQSSYNFEYSPSGLTKPIKITNGLANITCTFDNDCQDIANSFCDPASGTCSCDKNTQYIYKGNCLPGLGSCQEAMDCGSWKNSICFKNTCVCSQGFFLHEGKCIAELGMPDPSLKSDKDCVVKPGQLVKRGKDSACFCKNYWSNDDTNRKCIKTMIQDVSSCLSNEWCEAMGPYSYCDSKTEKCRCSSFATLDKSSYYCVKKDDAKGGCLRDSNCKLNEECIDEKCQCIQNYSRYGSVCLPDIGGSCDNKFCSHIANSGCSQGVCQCFPAYIGLNKGCFKAVENLNEECEINEQCQHIKFSQCGSGDGENKTCICRNGYTEINNHCLQSKEYGDPCMKTTDCTLVLNHSFECRNSQCQCPMGSKLNDGYCTSSSTKYSLAVSLLLLCAINLFLNIQ</sequence>